<proteinExistence type="inferred from homology"/>
<keyword evidence="3 10" id="KW-0436">Ligase</keyword>
<dbReference type="PROSITE" id="PS00178">
    <property type="entry name" value="AA_TRNA_LIGASE_I"/>
    <property type="match status" value="1"/>
</dbReference>
<dbReference type="FunFam" id="3.40.50.620:FF:000058">
    <property type="entry name" value="Mitochondrial arginyl-tRNA synthetase"/>
    <property type="match status" value="1"/>
</dbReference>
<evidence type="ECO:0000256" key="1">
    <source>
        <dbReference type="ARBA" id="ARBA00005594"/>
    </source>
</evidence>
<dbReference type="GO" id="GO:0005739">
    <property type="term" value="C:mitochondrion"/>
    <property type="evidence" value="ECO:0007669"/>
    <property type="project" value="TreeGrafter"/>
</dbReference>
<protein>
    <recommendedName>
        <fullName evidence="2">arginine--tRNA ligase</fullName>
        <ecNumber evidence="2">6.1.1.19</ecNumber>
    </recommendedName>
    <alternativeName>
        <fullName evidence="8">Arginyl-tRNA synthetase</fullName>
    </alternativeName>
</protein>
<keyword evidence="6 10" id="KW-0648">Protein biosynthesis</keyword>
<dbReference type="eggNOG" id="KOG1195">
    <property type="taxonomic scope" value="Eukaryota"/>
</dbReference>
<dbReference type="SMART" id="SM00836">
    <property type="entry name" value="DALR_1"/>
    <property type="match status" value="1"/>
</dbReference>
<evidence type="ECO:0000256" key="5">
    <source>
        <dbReference type="ARBA" id="ARBA00022840"/>
    </source>
</evidence>
<feature type="domain" description="DALR anticodon binding" evidence="11">
    <location>
        <begin position="532"/>
        <end position="650"/>
    </location>
</feature>
<keyword evidence="7 10" id="KW-0030">Aminoacyl-tRNA synthetase</keyword>
<dbReference type="PANTHER" id="PTHR11956">
    <property type="entry name" value="ARGINYL-TRNA SYNTHETASE"/>
    <property type="match status" value="1"/>
</dbReference>
<dbReference type="PRINTS" id="PR01038">
    <property type="entry name" value="TRNASYNTHARG"/>
</dbReference>
<dbReference type="SUPFAM" id="SSF52374">
    <property type="entry name" value="Nucleotidylyl transferase"/>
    <property type="match status" value="1"/>
</dbReference>
<evidence type="ECO:0000256" key="9">
    <source>
        <dbReference type="ARBA" id="ARBA00049339"/>
    </source>
</evidence>
<dbReference type="InterPro" id="IPR009080">
    <property type="entry name" value="tRNAsynth_Ia_anticodon-bd"/>
</dbReference>
<dbReference type="EC" id="6.1.1.19" evidence="2"/>
<dbReference type="SMART" id="SM01016">
    <property type="entry name" value="Arg_tRNA_synt_N"/>
    <property type="match status" value="1"/>
</dbReference>
<sequence>MFQRLSRAFLSVRHLNSRKYLLLDAYSAYRQPVNLFQRTFSSNMSAVENVCSMLARLSIQEPKRIEGSHPDVNVIDLMRNYISQELSTISGVCSSLIYEALEWTNTLDRGDLLIPVPRLRIKGSNPNDLASEWASNFPCGEFLDKVEASGSFIKFFFKPEFLFKFVIPDVLNRGEDYGACKLVENKRVIIEFSSPNIAKPFHAGHLRSTIIGGFLSNLYEKLGWDVIRMNYLGDWGKQFGLLAVGFERYGDEEALQNDPIRHLFDVYVRINKDVASEGDSKADGESTNERARVYFKKMEDGDENALKIWKRFRDLSIKKYVDTYARLNIKYDVYSGESQVNKKSMDKALELFKEKGLTHEDKGAVLIDLTKFKKKLGKVIVQKSDGTTLYLTRDVGAAIDRYEKYKFDKMIYVIASQQDLHTAQFFEILKQMGFEWANNLQHVNFGMVQGMSTRKGTVVFLDNILEETKENMHEVMRKNETKYAQVENPDQVADLVGISSVMIQDMQAKRINNYEFKWERMLSFEGDTGPYLQYAHSRLRSVARNASDITPDEWPSADFSLLVEPAASTLVRILAQYPDVLRNAAKTHEPSTIVTYLFKLTHQVSSCYDVLWVAGQTKETATARLALYAAARQVLNNGMRLIGLTPVDRM</sequence>
<dbReference type="OMA" id="YEFKWER"/>
<keyword evidence="5 10" id="KW-0067">ATP-binding</keyword>
<dbReference type="NCBIfam" id="TIGR00456">
    <property type="entry name" value="argS"/>
    <property type="match status" value="1"/>
</dbReference>
<dbReference type="HOGENOM" id="CLU_006406_6_2_1"/>
<dbReference type="GO" id="GO:0005524">
    <property type="term" value="F:ATP binding"/>
    <property type="evidence" value="ECO:0007669"/>
    <property type="project" value="UniProtKB-KW"/>
</dbReference>
<dbReference type="InterPro" id="IPR001412">
    <property type="entry name" value="aa-tRNA-synth_I_CS"/>
</dbReference>
<dbReference type="GO" id="GO:0006420">
    <property type="term" value="P:arginyl-tRNA aminoacylation"/>
    <property type="evidence" value="ECO:0007669"/>
    <property type="project" value="EnsemblFungi"/>
</dbReference>
<comment type="catalytic activity">
    <reaction evidence="9">
        <text>tRNA(Arg) + L-arginine + ATP = L-arginyl-tRNA(Arg) + AMP + diphosphate</text>
        <dbReference type="Rhea" id="RHEA:20301"/>
        <dbReference type="Rhea" id="RHEA-COMP:9658"/>
        <dbReference type="Rhea" id="RHEA-COMP:9673"/>
        <dbReference type="ChEBI" id="CHEBI:30616"/>
        <dbReference type="ChEBI" id="CHEBI:32682"/>
        <dbReference type="ChEBI" id="CHEBI:33019"/>
        <dbReference type="ChEBI" id="CHEBI:78442"/>
        <dbReference type="ChEBI" id="CHEBI:78513"/>
        <dbReference type="ChEBI" id="CHEBI:456215"/>
        <dbReference type="EC" id="6.1.1.19"/>
    </reaction>
</comment>
<keyword evidence="14" id="KW-1185">Reference proteome</keyword>
<evidence type="ECO:0000256" key="3">
    <source>
        <dbReference type="ARBA" id="ARBA00022598"/>
    </source>
</evidence>
<dbReference type="FunFam" id="1.10.730.10:FF:000006">
    <property type="entry name" value="Arginyl-tRNA synthetase 2, mitochondrial"/>
    <property type="match status" value="1"/>
</dbReference>
<dbReference type="Gene3D" id="3.30.1360.70">
    <property type="entry name" value="Arginyl tRNA synthetase N-terminal domain"/>
    <property type="match status" value="1"/>
</dbReference>
<dbReference type="GeneID" id="11471394"/>
<dbReference type="Pfam" id="PF05746">
    <property type="entry name" value="DALR_1"/>
    <property type="match status" value="1"/>
</dbReference>
<dbReference type="InterPro" id="IPR036695">
    <property type="entry name" value="Arg-tRNA-synth_N_sf"/>
</dbReference>
<dbReference type="HAMAP" id="MF_00123">
    <property type="entry name" value="Arg_tRNA_synth"/>
    <property type="match status" value="1"/>
</dbReference>
<evidence type="ECO:0000256" key="4">
    <source>
        <dbReference type="ARBA" id="ARBA00022741"/>
    </source>
</evidence>
<dbReference type="InterPro" id="IPR035684">
    <property type="entry name" value="ArgRS_core"/>
</dbReference>
<dbReference type="Pfam" id="PF00750">
    <property type="entry name" value="tRNA-synt_1d"/>
    <property type="match status" value="1"/>
</dbReference>
<evidence type="ECO:0000256" key="10">
    <source>
        <dbReference type="RuleBase" id="RU363038"/>
    </source>
</evidence>
<evidence type="ECO:0000313" key="13">
    <source>
        <dbReference type="EMBL" id="AET37553.1"/>
    </source>
</evidence>
<dbReference type="AlphaFoldDB" id="G8JN89"/>
<dbReference type="STRING" id="931890.G8JN89"/>
<reference evidence="14" key="1">
    <citation type="journal article" date="2012" name="G3 (Bethesda)">
        <title>Pichia sorbitophila, an interspecies yeast hybrid reveals early steps of genome resolution following polyploidization.</title>
        <authorList>
            <person name="Leh Louis V."/>
            <person name="Despons L."/>
            <person name="Friedrich A."/>
            <person name="Martin T."/>
            <person name="Durrens P."/>
            <person name="Casaregola S."/>
            <person name="Neuveglise C."/>
            <person name="Fairhead C."/>
            <person name="Marck C."/>
            <person name="Cruz J.A."/>
            <person name="Straub M.L."/>
            <person name="Kugler V."/>
            <person name="Sacerdot C."/>
            <person name="Uzunov Z."/>
            <person name="Thierry A."/>
            <person name="Weiss S."/>
            <person name="Bleykasten C."/>
            <person name="De Montigny J."/>
            <person name="Jacques N."/>
            <person name="Jung P."/>
            <person name="Lemaire M."/>
            <person name="Mallet S."/>
            <person name="Morel G."/>
            <person name="Richard G.F."/>
            <person name="Sarkar A."/>
            <person name="Savel G."/>
            <person name="Schacherer J."/>
            <person name="Seret M.L."/>
            <person name="Talla E."/>
            <person name="Samson G."/>
            <person name="Jubin C."/>
            <person name="Poulain J."/>
            <person name="Vacherie B."/>
            <person name="Barbe V."/>
            <person name="Pelletier E."/>
            <person name="Sherman D.J."/>
            <person name="Westhof E."/>
            <person name="Weissenbach J."/>
            <person name="Baret P.V."/>
            <person name="Wincker P."/>
            <person name="Gaillardin C."/>
            <person name="Dujon B."/>
            <person name="Souciet J.L."/>
        </authorList>
    </citation>
    <scope>NUCLEOTIDE SEQUENCE [LARGE SCALE GENOMIC DNA]</scope>
    <source>
        <strain evidence="14">CBS 270.75 / DBVPG 7215 / KCTC 17166 / NRRL Y-17582</strain>
    </source>
</reference>
<name>G8JN89_ERECY</name>
<dbReference type="PANTHER" id="PTHR11956:SF11">
    <property type="entry name" value="ARGININE--TRNA LIGASE, MITOCHONDRIAL-RELATED"/>
    <property type="match status" value="1"/>
</dbReference>
<accession>G8JN89</accession>
<organism evidence="13 14">
    <name type="scientific">Eremothecium cymbalariae (strain CBS 270.75 / DBVPG 7215 / KCTC 17166 / NRRL Y-17582)</name>
    <name type="common">Yeast</name>
    <dbReference type="NCBI Taxonomy" id="931890"/>
    <lineage>
        <taxon>Eukaryota</taxon>
        <taxon>Fungi</taxon>
        <taxon>Dikarya</taxon>
        <taxon>Ascomycota</taxon>
        <taxon>Saccharomycotina</taxon>
        <taxon>Saccharomycetes</taxon>
        <taxon>Saccharomycetales</taxon>
        <taxon>Saccharomycetaceae</taxon>
        <taxon>Eremothecium</taxon>
    </lineage>
</organism>
<evidence type="ECO:0000313" key="14">
    <source>
        <dbReference type="Proteomes" id="UP000006790"/>
    </source>
</evidence>
<dbReference type="GO" id="GO:1990825">
    <property type="term" value="F:sequence-specific mRNA binding"/>
    <property type="evidence" value="ECO:0007669"/>
    <property type="project" value="EnsemblFungi"/>
</dbReference>
<dbReference type="InterPro" id="IPR014729">
    <property type="entry name" value="Rossmann-like_a/b/a_fold"/>
</dbReference>
<evidence type="ECO:0000256" key="7">
    <source>
        <dbReference type="ARBA" id="ARBA00023146"/>
    </source>
</evidence>
<evidence type="ECO:0000256" key="2">
    <source>
        <dbReference type="ARBA" id="ARBA00012837"/>
    </source>
</evidence>
<dbReference type="EMBL" id="CP002497">
    <property type="protein sequence ID" value="AET37553.1"/>
    <property type="molecule type" value="Genomic_DNA"/>
</dbReference>
<dbReference type="InParanoid" id="G8JN89"/>
<evidence type="ECO:0000259" key="11">
    <source>
        <dbReference type="SMART" id="SM00836"/>
    </source>
</evidence>
<comment type="similarity">
    <text evidence="1 10">Belongs to the class-I aminoacyl-tRNA synthetase family.</text>
</comment>
<gene>
    <name evidence="13" type="ordered locus">Ecym_1318</name>
</gene>
<dbReference type="InterPro" id="IPR005148">
    <property type="entry name" value="Arg-tRNA-synth_N"/>
</dbReference>
<dbReference type="OrthoDB" id="68056at2759"/>
<dbReference type="CDD" id="cd07956">
    <property type="entry name" value="Anticodon_Ia_Arg"/>
    <property type="match status" value="1"/>
</dbReference>
<dbReference type="Proteomes" id="UP000006790">
    <property type="component" value="Chromosome 1"/>
</dbReference>
<dbReference type="InterPro" id="IPR001278">
    <property type="entry name" value="Arg-tRNA-ligase"/>
</dbReference>
<dbReference type="KEGG" id="erc:Ecym_1318"/>
<dbReference type="InterPro" id="IPR008909">
    <property type="entry name" value="DALR_anticod-bd"/>
</dbReference>
<dbReference type="Gene3D" id="1.10.730.10">
    <property type="entry name" value="Isoleucyl-tRNA Synthetase, Domain 1"/>
    <property type="match status" value="1"/>
</dbReference>
<evidence type="ECO:0000256" key="8">
    <source>
        <dbReference type="ARBA" id="ARBA00033033"/>
    </source>
</evidence>
<dbReference type="CDD" id="cd00671">
    <property type="entry name" value="ArgRS_core"/>
    <property type="match status" value="1"/>
</dbReference>
<feature type="domain" description="Arginyl tRNA synthetase N-terminal" evidence="12">
    <location>
        <begin position="76"/>
        <end position="157"/>
    </location>
</feature>
<keyword evidence="4 10" id="KW-0547">Nucleotide-binding</keyword>
<dbReference type="Pfam" id="PF03485">
    <property type="entry name" value="Arg_tRNA_synt_N"/>
    <property type="match status" value="1"/>
</dbReference>
<dbReference type="SUPFAM" id="SSF47323">
    <property type="entry name" value="Anticodon-binding domain of a subclass of class I aminoacyl-tRNA synthetases"/>
    <property type="match status" value="1"/>
</dbReference>
<dbReference type="FunCoup" id="G8JN89">
    <property type="interactions" value="985"/>
</dbReference>
<evidence type="ECO:0000256" key="6">
    <source>
        <dbReference type="ARBA" id="ARBA00022917"/>
    </source>
</evidence>
<dbReference type="Gene3D" id="3.40.50.620">
    <property type="entry name" value="HUPs"/>
    <property type="match status" value="1"/>
</dbReference>
<dbReference type="GO" id="GO:0004814">
    <property type="term" value="F:arginine-tRNA ligase activity"/>
    <property type="evidence" value="ECO:0007669"/>
    <property type="project" value="UniProtKB-EC"/>
</dbReference>
<dbReference type="FunFam" id="3.30.1360.70:FF:000006">
    <property type="entry name" value="Arginyl-tRNA synthetase"/>
    <property type="match status" value="1"/>
</dbReference>
<evidence type="ECO:0000259" key="12">
    <source>
        <dbReference type="SMART" id="SM01016"/>
    </source>
</evidence>
<dbReference type="RefSeq" id="XP_003644370.1">
    <property type="nucleotide sequence ID" value="XM_003644322.1"/>
</dbReference>
<dbReference type="GO" id="GO:0032543">
    <property type="term" value="P:mitochondrial translation"/>
    <property type="evidence" value="ECO:0007669"/>
    <property type="project" value="TreeGrafter"/>
</dbReference>
<dbReference type="SUPFAM" id="SSF55190">
    <property type="entry name" value="Arginyl-tRNA synthetase (ArgRS), N-terminal 'additional' domain"/>
    <property type="match status" value="1"/>
</dbReference>